<dbReference type="OrthoDB" id="7644395at2"/>
<evidence type="ECO:0000313" key="1">
    <source>
        <dbReference type="EMBL" id="EYD77118.1"/>
    </source>
</evidence>
<dbReference type="EMBL" id="AOSK01000036">
    <property type="protein sequence ID" value="EYD77118.1"/>
    <property type="molecule type" value="Genomic_DNA"/>
</dbReference>
<dbReference type="Proteomes" id="UP000019666">
    <property type="component" value="Unassembled WGS sequence"/>
</dbReference>
<dbReference type="STRING" id="442562.Rumeso_01377"/>
<sequence>MTYALAQPLQTAIYGRLTSDGALTALVGNHIYDQVPPGLLPTLYVALGPEQARDRSDQTGRGTEHDVVVQVVTDGAGFSAAKAAAAAVSDALLDADLPLSRGRLVSLRFLRAQAARKGAGDTRQIDLTFRARVEDDAQPQP</sequence>
<dbReference type="Pfam" id="PF11367">
    <property type="entry name" value="Tail_completion_gp17"/>
    <property type="match status" value="1"/>
</dbReference>
<name>A0A017HSK6_9RHOB</name>
<dbReference type="RefSeq" id="WP_037279594.1">
    <property type="nucleotide sequence ID" value="NZ_KK088562.1"/>
</dbReference>
<dbReference type="InterPro" id="IPR053745">
    <property type="entry name" value="Viral_Tail_Comp_sf"/>
</dbReference>
<dbReference type="Gene3D" id="3.30.2000.30">
    <property type="match status" value="1"/>
</dbReference>
<comment type="caution">
    <text evidence="1">The sequence shown here is derived from an EMBL/GenBank/DDBJ whole genome shotgun (WGS) entry which is preliminary data.</text>
</comment>
<evidence type="ECO:0000313" key="2">
    <source>
        <dbReference type="Proteomes" id="UP000019666"/>
    </source>
</evidence>
<organism evidence="1 2">
    <name type="scientific">Rubellimicrobium mesophilum DSM 19309</name>
    <dbReference type="NCBI Taxonomy" id="442562"/>
    <lineage>
        <taxon>Bacteria</taxon>
        <taxon>Pseudomonadati</taxon>
        <taxon>Pseudomonadota</taxon>
        <taxon>Alphaproteobacteria</taxon>
        <taxon>Rhodobacterales</taxon>
        <taxon>Roseobacteraceae</taxon>
        <taxon>Rubellimicrobium</taxon>
    </lineage>
</organism>
<reference evidence="1 2" key="1">
    <citation type="submission" date="2013-02" db="EMBL/GenBank/DDBJ databases">
        <authorList>
            <person name="Fiebig A."/>
            <person name="Goeker M."/>
            <person name="Klenk H.-P.P."/>
        </authorList>
    </citation>
    <scope>NUCLEOTIDE SEQUENCE [LARGE SCALE GENOMIC DNA]</scope>
    <source>
        <strain evidence="1 2">DSM 19309</strain>
    </source>
</reference>
<dbReference type="InterPro" id="IPR021508">
    <property type="entry name" value="Gp17-like"/>
</dbReference>
<gene>
    <name evidence="1" type="ORF">Rumeso_01377</name>
</gene>
<proteinExistence type="predicted"/>
<dbReference type="AlphaFoldDB" id="A0A017HSK6"/>
<keyword evidence="2" id="KW-1185">Reference proteome</keyword>
<protein>
    <submittedName>
        <fullName evidence="1">GTA protein ORFG08</fullName>
    </submittedName>
</protein>
<dbReference type="HOGENOM" id="CLU_126531_0_1_5"/>
<dbReference type="PATRIC" id="fig|442562.3.peg.1365"/>
<accession>A0A017HSK6</accession>